<dbReference type="InterPro" id="IPR025166">
    <property type="entry name" value="Integrase_DNA_bind_dom"/>
</dbReference>
<comment type="similarity">
    <text evidence="1">Belongs to the 'phage' integrase family.</text>
</comment>
<sequence length="419" mass="46373">MPKVAKTLTPLEIKRLVEPGFYSVGGAAGLHLQVGKTGARSWILRTMVGSKRRDIGLGSAREVTVAKAREYALEIKRKIKEEGIDPVLERQAARSALMAAQAKAITFEECARKVIAKKMAEATNKKHARQWETTLETYAYPTLGKMAVDDIELAHIVEVLEPIWQSKTETASRTRQRIEAVLAWASAHGYRQGPNVAAWKNNLDAILPAPAKIAKVEHHAALHFDKIHDFMRDLRQREGMAARCLEFVVLTAVRSGEARGARWSEINLEERIWSIPGERMKNGKPHRVPLSDAAVALLESLPGGEGMALVFPAPRGGKLSDAAMSALLKRMGYRVTVHGFRSCFRDWTAERTSTPQHVAEMALAHTIASGVEAAYRRGELLEKRADLMKRWAEFIDTAPAKGENVTPIRPKESSATNVV</sequence>
<dbReference type="InterPro" id="IPR010998">
    <property type="entry name" value="Integrase_recombinase_N"/>
</dbReference>
<dbReference type="SUPFAM" id="SSF56349">
    <property type="entry name" value="DNA breaking-rejoining enzymes"/>
    <property type="match status" value="1"/>
</dbReference>
<dbReference type="OrthoDB" id="9795573at2"/>
<keyword evidence="3" id="KW-0238">DNA-binding</keyword>
<protein>
    <submittedName>
        <fullName evidence="6">Integrase</fullName>
    </submittedName>
</protein>
<dbReference type="InterPro" id="IPR038488">
    <property type="entry name" value="Integrase_DNA-bd_sf"/>
</dbReference>
<name>A0A4R6HYP2_9GAMM</name>
<reference evidence="6 7" key="1">
    <citation type="submission" date="2019-03" db="EMBL/GenBank/DDBJ databases">
        <title>Freshwater and sediment microbial communities from various areas in North America, analyzing microbe dynamics in response to fracking.</title>
        <authorList>
            <person name="Lamendella R."/>
        </authorList>
    </citation>
    <scope>NUCLEOTIDE SEQUENCE [LARGE SCALE GENOMIC DNA]</scope>
    <source>
        <strain evidence="6 7">1_TX</strain>
    </source>
</reference>
<dbReference type="PROSITE" id="PS51898">
    <property type="entry name" value="TYR_RECOMBINASE"/>
    <property type="match status" value="1"/>
</dbReference>
<dbReference type="InterPro" id="IPR050808">
    <property type="entry name" value="Phage_Integrase"/>
</dbReference>
<keyword evidence="4" id="KW-0233">DNA recombination</keyword>
<dbReference type="Gene3D" id="1.10.443.10">
    <property type="entry name" value="Intergrase catalytic core"/>
    <property type="match status" value="1"/>
</dbReference>
<evidence type="ECO:0000256" key="3">
    <source>
        <dbReference type="ARBA" id="ARBA00023125"/>
    </source>
</evidence>
<dbReference type="EMBL" id="SNWH01000003">
    <property type="protein sequence ID" value="TDO13797.1"/>
    <property type="molecule type" value="Genomic_DNA"/>
</dbReference>
<evidence type="ECO:0000313" key="7">
    <source>
        <dbReference type="Proteomes" id="UP000295150"/>
    </source>
</evidence>
<keyword evidence="2" id="KW-0229">DNA integration</keyword>
<dbReference type="Pfam" id="PF00589">
    <property type="entry name" value="Phage_integrase"/>
    <property type="match status" value="1"/>
</dbReference>
<feature type="domain" description="Tyr recombinase" evidence="5">
    <location>
        <begin position="217"/>
        <end position="388"/>
    </location>
</feature>
<evidence type="ECO:0000259" key="5">
    <source>
        <dbReference type="PROSITE" id="PS51898"/>
    </source>
</evidence>
<evidence type="ECO:0000256" key="4">
    <source>
        <dbReference type="ARBA" id="ARBA00023172"/>
    </source>
</evidence>
<dbReference type="PANTHER" id="PTHR30629:SF2">
    <property type="entry name" value="PROPHAGE INTEGRASE INTS-RELATED"/>
    <property type="match status" value="1"/>
</dbReference>
<dbReference type="Gene3D" id="1.10.150.130">
    <property type="match status" value="1"/>
</dbReference>
<dbReference type="Pfam" id="PF13356">
    <property type="entry name" value="Arm-DNA-bind_3"/>
    <property type="match status" value="1"/>
</dbReference>
<keyword evidence="7" id="KW-1185">Reference proteome</keyword>
<dbReference type="GO" id="GO:0003677">
    <property type="term" value="F:DNA binding"/>
    <property type="evidence" value="ECO:0007669"/>
    <property type="project" value="UniProtKB-KW"/>
</dbReference>
<dbReference type="RefSeq" id="WP_133482002.1">
    <property type="nucleotide sequence ID" value="NZ_SNWH01000003.1"/>
</dbReference>
<dbReference type="PANTHER" id="PTHR30629">
    <property type="entry name" value="PROPHAGE INTEGRASE"/>
    <property type="match status" value="1"/>
</dbReference>
<organism evidence="6 7">
    <name type="scientific">Halomonas ventosae</name>
    <dbReference type="NCBI Taxonomy" id="229007"/>
    <lineage>
        <taxon>Bacteria</taxon>
        <taxon>Pseudomonadati</taxon>
        <taxon>Pseudomonadota</taxon>
        <taxon>Gammaproteobacteria</taxon>
        <taxon>Oceanospirillales</taxon>
        <taxon>Halomonadaceae</taxon>
        <taxon>Halomonas</taxon>
    </lineage>
</organism>
<accession>A0A4R6HYP2</accession>
<dbReference type="Gene3D" id="3.30.160.390">
    <property type="entry name" value="Integrase, DNA-binding domain"/>
    <property type="match status" value="1"/>
</dbReference>
<evidence type="ECO:0000256" key="1">
    <source>
        <dbReference type="ARBA" id="ARBA00008857"/>
    </source>
</evidence>
<dbReference type="InterPro" id="IPR053876">
    <property type="entry name" value="Phage_int_M"/>
</dbReference>
<dbReference type="GO" id="GO:0006310">
    <property type="term" value="P:DNA recombination"/>
    <property type="evidence" value="ECO:0007669"/>
    <property type="project" value="UniProtKB-KW"/>
</dbReference>
<dbReference type="Pfam" id="PF22022">
    <property type="entry name" value="Phage_int_M"/>
    <property type="match status" value="1"/>
</dbReference>
<dbReference type="CDD" id="cd00801">
    <property type="entry name" value="INT_P4_C"/>
    <property type="match status" value="1"/>
</dbReference>
<evidence type="ECO:0000313" key="6">
    <source>
        <dbReference type="EMBL" id="TDO13797.1"/>
    </source>
</evidence>
<dbReference type="AlphaFoldDB" id="A0A4R6HYP2"/>
<dbReference type="GO" id="GO:0015074">
    <property type="term" value="P:DNA integration"/>
    <property type="evidence" value="ECO:0007669"/>
    <property type="project" value="UniProtKB-KW"/>
</dbReference>
<gene>
    <name evidence="6" type="ORF">DFO68_10319</name>
</gene>
<proteinExistence type="inferred from homology"/>
<dbReference type="InterPro" id="IPR013762">
    <property type="entry name" value="Integrase-like_cat_sf"/>
</dbReference>
<dbReference type="InterPro" id="IPR011010">
    <property type="entry name" value="DNA_brk_join_enz"/>
</dbReference>
<evidence type="ECO:0000256" key="2">
    <source>
        <dbReference type="ARBA" id="ARBA00022908"/>
    </source>
</evidence>
<comment type="caution">
    <text evidence="6">The sequence shown here is derived from an EMBL/GenBank/DDBJ whole genome shotgun (WGS) entry which is preliminary data.</text>
</comment>
<dbReference type="Proteomes" id="UP000295150">
    <property type="component" value="Unassembled WGS sequence"/>
</dbReference>
<dbReference type="InterPro" id="IPR002104">
    <property type="entry name" value="Integrase_catalytic"/>
</dbReference>